<protein>
    <submittedName>
        <fullName evidence="1">Uncharacterized protein</fullName>
    </submittedName>
</protein>
<gene>
    <name evidence="1" type="ORF">MPEBLZ_04021</name>
</gene>
<dbReference type="Proteomes" id="UP000050360">
    <property type="component" value="Unassembled WGS sequence"/>
</dbReference>
<dbReference type="EMBL" id="LKCM01000362">
    <property type="protein sequence ID" value="KPQ41422.1"/>
    <property type="molecule type" value="Genomic_DNA"/>
</dbReference>
<evidence type="ECO:0000313" key="1">
    <source>
        <dbReference type="EMBL" id="KPQ41422.1"/>
    </source>
</evidence>
<comment type="caution">
    <text evidence="1">The sequence shown here is derived from an EMBL/GenBank/DDBJ whole genome shotgun (WGS) entry which is preliminary data.</text>
</comment>
<organism evidence="1 2">
    <name type="scientific">Candidatus Methanoperedens nitratireducens</name>
    <dbReference type="NCBI Taxonomy" id="1392998"/>
    <lineage>
        <taxon>Archaea</taxon>
        <taxon>Methanobacteriati</taxon>
        <taxon>Methanobacteriota</taxon>
        <taxon>Stenosarchaea group</taxon>
        <taxon>Methanomicrobia</taxon>
        <taxon>Methanosarcinales</taxon>
        <taxon>ANME-2 cluster</taxon>
        <taxon>Candidatus Methanoperedentaceae</taxon>
        <taxon>Candidatus Methanoperedens</taxon>
    </lineage>
</organism>
<reference evidence="1 2" key="1">
    <citation type="submission" date="2015-09" db="EMBL/GenBank/DDBJ databases">
        <title>A metagenomics-based metabolic model of nitrate-dependent anaerobic oxidation of methane by Methanoperedens-like archaea.</title>
        <authorList>
            <person name="Arshad A."/>
            <person name="Speth D.R."/>
            <person name="De Graaf R.M."/>
            <person name="Op Den Camp H.J."/>
            <person name="Jetten M.S."/>
            <person name="Welte C.U."/>
        </authorList>
    </citation>
    <scope>NUCLEOTIDE SEQUENCE [LARGE SCALE GENOMIC DNA]</scope>
</reference>
<sequence>MSAFGDYYSNQKGIFRSKLSEIVKSAKDEISNDPKNLFINWIVVFKDESILETFEYLEINNNEIKKTKLWI</sequence>
<name>A0A0P8A0F6_9EURY</name>
<dbReference type="AlphaFoldDB" id="A0A0P8A0F6"/>
<accession>A0A0P8A0F6</accession>
<proteinExistence type="predicted"/>
<evidence type="ECO:0000313" key="2">
    <source>
        <dbReference type="Proteomes" id="UP000050360"/>
    </source>
</evidence>